<dbReference type="Pfam" id="PF00561">
    <property type="entry name" value="Abhydrolase_1"/>
    <property type="match status" value="1"/>
</dbReference>
<reference evidence="2 3" key="1">
    <citation type="submission" date="2016-10" db="EMBL/GenBank/DDBJ databases">
        <authorList>
            <person name="de Groot N.N."/>
        </authorList>
    </citation>
    <scope>NUCLEOTIDE SEQUENCE [LARGE SCALE GENOMIC DNA]</scope>
    <source>
        <strain evidence="2 3">DSM 46701</strain>
    </source>
</reference>
<organism evidence="2 3">
    <name type="scientific">Lihuaxuella thermophila</name>
    <dbReference type="NCBI Taxonomy" id="1173111"/>
    <lineage>
        <taxon>Bacteria</taxon>
        <taxon>Bacillati</taxon>
        <taxon>Bacillota</taxon>
        <taxon>Bacilli</taxon>
        <taxon>Bacillales</taxon>
        <taxon>Thermoactinomycetaceae</taxon>
        <taxon>Lihuaxuella</taxon>
    </lineage>
</organism>
<dbReference type="SUPFAM" id="SSF53474">
    <property type="entry name" value="alpha/beta-Hydrolases"/>
    <property type="match status" value="1"/>
</dbReference>
<proteinExistence type="predicted"/>
<dbReference type="AlphaFoldDB" id="A0A1H8CCR3"/>
<dbReference type="InterPro" id="IPR029058">
    <property type="entry name" value="AB_hydrolase_fold"/>
</dbReference>
<dbReference type="STRING" id="1173111.SAMN05444955_103207"/>
<evidence type="ECO:0000259" key="1">
    <source>
        <dbReference type="Pfam" id="PF00561"/>
    </source>
</evidence>
<dbReference type="PANTHER" id="PTHR43433:SF5">
    <property type="entry name" value="AB HYDROLASE-1 DOMAIN-CONTAINING PROTEIN"/>
    <property type="match status" value="1"/>
</dbReference>
<dbReference type="Proteomes" id="UP000199695">
    <property type="component" value="Unassembled WGS sequence"/>
</dbReference>
<sequence length="239" mass="27964">MWLSGWSVSAEIWQPFIREFPGVRHQAIDFCDCEQREEILPKAKEALQTLDSSRVVLIGWSLGAMAALELAYQFPDRIEALFLIGATGKFVRSIEEKSGWDERVLKRMMKAVSSAPAQVIGSFDQRMFSASELESGWLNQWQKRYRRRLPPVTPLLSGLEYLQHFSVYPAVRDIQAPVYLLTGEEDAICPVRDARYLERHLRYGELTVWEETGHLCFWTERDRFHHWLEEKILECKKDR</sequence>
<dbReference type="PANTHER" id="PTHR43433">
    <property type="entry name" value="HYDROLASE, ALPHA/BETA FOLD FAMILY PROTEIN"/>
    <property type="match status" value="1"/>
</dbReference>
<gene>
    <name evidence="2" type="ORF">SAMN05444955_103207</name>
</gene>
<keyword evidence="3" id="KW-1185">Reference proteome</keyword>
<dbReference type="InterPro" id="IPR050471">
    <property type="entry name" value="AB_hydrolase"/>
</dbReference>
<dbReference type="PRINTS" id="PR00111">
    <property type="entry name" value="ABHYDROLASE"/>
</dbReference>
<name>A0A1H8CCR3_9BACL</name>
<dbReference type="EMBL" id="FOCQ01000003">
    <property type="protein sequence ID" value="SEM92699.1"/>
    <property type="molecule type" value="Genomic_DNA"/>
</dbReference>
<feature type="domain" description="AB hydrolase-1" evidence="1">
    <location>
        <begin position="29"/>
        <end position="220"/>
    </location>
</feature>
<evidence type="ECO:0000313" key="2">
    <source>
        <dbReference type="EMBL" id="SEM92699.1"/>
    </source>
</evidence>
<protein>
    <submittedName>
        <fullName evidence="2">Pimeloyl-[acyl-carrier protein] methyl ester esterase</fullName>
    </submittedName>
</protein>
<accession>A0A1H8CCR3</accession>
<dbReference type="Gene3D" id="3.40.50.1820">
    <property type="entry name" value="alpha/beta hydrolase"/>
    <property type="match status" value="1"/>
</dbReference>
<dbReference type="InterPro" id="IPR000073">
    <property type="entry name" value="AB_hydrolase_1"/>
</dbReference>
<evidence type="ECO:0000313" key="3">
    <source>
        <dbReference type="Proteomes" id="UP000199695"/>
    </source>
</evidence>